<keyword evidence="3" id="KW-1185">Reference proteome</keyword>
<feature type="compositionally biased region" description="Basic and acidic residues" evidence="1">
    <location>
        <begin position="351"/>
        <end position="368"/>
    </location>
</feature>
<feature type="compositionally biased region" description="Basic and acidic residues" evidence="1">
    <location>
        <begin position="385"/>
        <end position="399"/>
    </location>
</feature>
<feature type="compositionally biased region" description="Low complexity" evidence="1">
    <location>
        <begin position="238"/>
        <end position="250"/>
    </location>
</feature>
<evidence type="ECO:0000313" key="2">
    <source>
        <dbReference type="EMBL" id="SDN38610.1"/>
    </source>
</evidence>
<protein>
    <submittedName>
        <fullName evidence="2">Uncharacterized protein</fullName>
    </submittedName>
</protein>
<reference evidence="3" key="1">
    <citation type="submission" date="2016-10" db="EMBL/GenBank/DDBJ databases">
        <authorList>
            <person name="Varghese N."/>
            <person name="Submissions S."/>
        </authorList>
    </citation>
    <scope>NUCLEOTIDE SEQUENCE [LARGE SCALE GENOMIC DNA]</scope>
    <source>
        <strain evidence="3">DSM 45419</strain>
    </source>
</reference>
<sequence length="460" mass="48777">MGGRGSLFSPLAPGWPPRPLPGAEDLVARGAPAGPRHRRQAGGEQQHRGGPAAGEVVEPAQHQRAGGRQQVAHALGHPAEAGRGQRARAPQHDEGQCQGEAAALRQAEGGDPDRRALPGREQQAPQADDVGGEDGEHQRALAAHPPGLGRRQQRPHGSDDVAQPEQQPALGHRHPGVDQQRRQPGADRVELHALQAEEQRHLAGQRPAQQRPGPAVGHRVPSGPVRAAGAGDRQPQRQGGQCEGQPAGQPAAPPPAHGRGERDGGRRPDGSPDVERRGVRPHHQARPGRLALDVGGHEHVRDGDRRTRQQAAGVEHGHGREQPQCDARGQHQQRRRDGELEAHPPGGARRQRGEGAEAEHRQRGEQPGHHGGQAGVGPQVPQQRGHGDDGRSLVQRDGDDGGDEQQRGPAGARRPLVVHPGQLTTPGATGGPAPGARRRMGWRRRARSSIVSAITPPHGR</sequence>
<feature type="region of interest" description="Disordered" evidence="1">
    <location>
        <begin position="1"/>
        <end position="460"/>
    </location>
</feature>
<gene>
    <name evidence="2" type="ORF">SAMN05660642_04728</name>
</gene>
<proteinExistence type="predicted"/>
<feature type="compositionally biased region" description="Basic and acidic residues" evidence="1">
    <location>
        <begin position="175"/>
        <end position="201"/>
    </location>
</feature>
<dbReference type="STRING" id="1137991.SAMN05660642_04728"/>
<organism evidence="2 3">
    <name type="scientific">Geodermatophilus siccatus</name>
    <dbReference type="NCBI Taxonomy" id="1137991"/>
    <lineage>
        <taxon>Bacteria</taxon>
        <taxon>Bacillati</taxon>
        <taxon>Actinomycetota</taxon>
        <taxon>Actinomycetes</taxon>
        <taxon>Geodermatophilales</taxon>
        <taxon>Geodermatophilaceae</taxon>
        <taxon>Geodermatophilus</taxon>
    </lineage>
</organism>
<name>A0A1H0AYT4_9ACTN</name>
<evidence type="ECO:0000256" key="1">
    <source>
        <dbReference type="SAM" id="MobiDB-lite"/>
    </source>
</evidence>
<evidence type="ECO:0000313" key="3">
    <source>
        <dbReference type="Proteomes" id="UP000198680"/>
    </source>
</evidence>
<feature type="compositionally biased region" description="Basic and acidic residues" evidence="1">
    <location>
        <begin position="258"/>
        <end position="278"/>
    </location>
</feature>
<dbReference type="EMBL" id="FNHE01000018">
    <property type="protein sequence ID" value="SDN38610.1"/>
    <property type="molecule type" value="Genomic_DNA"/>
</dbReference>
<feature type="compositionally biased region" description="Basic and acidic residues" evidence="1">
    <location>
        <begin position="295"/>
        <end position="307"/>
    </location>
</feature>
<accession>A0A1H0AYT4</accession>
<dbReference type="AlphaFoldDB" id="A0A1H0AYT4"/>
<dbReference type="Proteomes" id="UP000198680">
    <property type="component" value="Unassembled WGS sequence"/>
</dbReference>
<feature type="compositionally biased region" description="Basic residues" evidence="1">
    <location>
        <begin position="436"/>
        <end position="447"/>
    </location>
</feature>